<evidence type="ECO:0000256" key="3">
    <source>
        <dbReference type="ARBA" id="ARBA00022989"/>
    </source>
</evidence>
<dbReference type="AlphaFoldDB" id="E4X0Y5"/>
<feature type="transmembrane region" description="Helical" evidence="5">
    <location>
        <begin position="522"/>
        <end position="541"/>
    </location>
</feature>
<dbReference type="GO" id="GO:0000064">
    <property type="term" value="F:L-ornithine transmembrane transporter activity"/>
    <property type="evidence" value="ECO:0007669"/>
    <property type="project" value="TreeGrafter"/>
</dbReference>
<evidence type="ECO:0000313" key="8">
    <source>
        <dbReference type="Proteomes" id="UP000001307"/>
    </source>
</evidence>
<feature type="transmembrane region" description="Helical" evidence="5">
    <location>
        <begin position="547"/>
        <end position="567"/>
    </location>
</feature>
<feature type="transmembrane region" description="Helical" evidence="5">
    <location>
        <begin position="490"/>
        <end position="510"/>
    </location>
</feature>
<feature type="transmembrane region" description="Helical" evidence="5">
    <location>
        <begin position="240"/>
        <end position="262"/>
    </location>
</feature>
<dbReference type="Pfam" id="PF13520">
    <property type="entry name" value="AA_permease_2"/>
    <property type="match status" value="1"/>
</dbReference>
<feature type="transmembrane region" description="Helical" evidence="5">
    <location>
        <begin position="335"/>
        <end position="361"/>
    </location>
</feature>
<dbReference type="GO" id="GO:0061459">
    <property type="term" value="F:L-arginine transmembrane transporter activity"/>
    <property type="evidence" value="ECO:0007669"/>
    <property type="project" value="TreeGrafter"/>
</dbReference>
<organism evidence="7">
    <name type="scientific">Oikopleura dioica</name>
    <name type="common">Tunicate</name>
    <dbReference type="NCBI Taxonomy" id="34765"/>
    <lineage>
        <taxon>Eukaryota</taxon>
        <taxon>Metazoa</taxon>
        <taxon>Chordata</taxon>
        <taxon>Tunicata</taxon>
        <taxon>Appendicularia</taxon>
        <taxon>Copelata</taxon>
        <taxon>Oikopleuridae</taxon>
        <taxon>Oikopleura</taxon>
    </lineage>
</organism>
<name>E4X0Y5_OIKDI</name>
<feature type="transmembrane region" description="Helical" evidence="5">
    <location>
        <begin position="82"/>
        <end position="104"/>
    </location>
</feature>
<evidence type="ECO:0000259" key="6">
    <source>
        <dbReference type="Pfam" id="PF13906"/>
    </source>
</evidence>
<gene>
    <name evidence="7" type="ORF">GSOID_T00014943001</name>
</gene>
<evidence type="ECO:0000313" key="7">
    <source>
        <dbReference type="EMBL" id="CBY23020.1"/>
    </source>
</evidence>
<dbReference type="Gene3D" id="1.20.1740.10">
    <property type="entry name" value="Amino acid/polyamine transporter I"/>
    <property type="match status" value="2"/>
</dbReference>
<feature type="transmembrane region" description="Helical" evidence="5">
    <location>
        <begin position="209"/>
        <end position="228"/>
    </location>
</feature>
<dbReference type="InParanoid" id="E4X0Y5"/>
<feature type="domain" description="Cationic amino acid transporter C-terminal" evidence="6">
    <location>
        <begin position="520"/>
        <end position="570"/>
    </location>
</feature>
<keyword evidence="3 5" id="KW-1133">Transmembrane helix</keyword>
<dbReference type="OrthoDB" id="3900342at2759"/>
<feature type="transmembrane region" description="Helical" evidence="5">
    <location>
        <begin position="283"/>
        <end position="309"/>
    </location>
</feature>
<evidence type="ECO:0000256" key="4">
    <source>
        <dbReference type="ARBA" id="ARBA00023136"/>
    </source>
</evidence>
<evidence type="ECO:0000256" key="1">
    <source>
        <dbReference type="ARBA" id="ARBA00004141"/>
    </source>
</evidence>
<dbReference type="GO" id="GO:0005886">
    <property type="term" value="C:plasma membrane"/>
    <property type="evidence" value="ECO:0007669"/>
    <property type="project" value="TreeGrafter"/>
</dbReference>
<keyword evidence="2 5" id="KW-0812">Transmembrane</keyword>
<sequence>MYCTPWGVGRSSPKRRRLRQSSSFGSHFFKSKIIKLALKLSELEKKRTLGLLDLTSIGVGSTLGAGVYVLSGQVGREQSGPAVILSFTIAAFSSILSGMCYAEFGARVPKSGSGYIYSYVTMGEFCALTIGWNLVLSYVVGTASVAKAWSTNLDALIGCQIRSFTVQYMPFIGSNLTENYPDIFAAVIILLLCCLLAYGVEEVAFINKLFTMVNIVVIIFVTLAGFFVGEENDWPGAGGFLPYGFQGVITGTATCFYAFVGFDAIATTGEEAINPQRDIPYSIVLSLIVCCIAYLGVSASLTLMVPYFFLDKEAPLPSAFARNGMDWAKKRAPSYLTGIGATCALTTSLLGAMFPMPRVIYAMAEDGILFRKLAEVSEKTKTPVIATAVSGALAALLALVFKLDELVDFMSIGTLMAYTLVATSVMVLRYRVDTSTDPVIDTSAEYFSMMDFVKPRYKTPTDLSATSVAYSTSVIALVSILFSICSLFGSINGMIVCAVLIVIFTISIWLQPESKAFLNFKVPLIPFVPVVNVLVNVYLMVFLPWGIWVKLIFWLAAGYSIYFGYGWKHSSENPNYKKKISEKSQEEMALVNGNVEAKENRTEEVFVSSESEKQ</sequence>
<reference evidence="7" key="1">
    <citation type="journal article" date="2010" name="Science">
        <title>Plasticity of animal genome architecture unmasked by rapid evolution of a pelagic tunicate.</title>
        <authorList>
            <person name="Denoeud F."/>
            <person name="Henriet S."/>
            <person name="Mungpakdee S."/>
            <person name="Aury J.M."/>
            <person name="Da Silva C."/>
            <person name="Brinkmann H."/>
            <person name="Mikhaleva J."/>
            <person name="Olsen L.C."/>
            <person name="Jubin C."/>
            <person name="Canestro C."/>
            <person name="Bouquet J.M."/>
            <person name="Danks G."/>
            <person name="Poulain J."/>
            <person name="Campsteijn C."/>
            <person name="Adamski M."/>
            <person name="Cross I."/>
            <person name="Yadetie F."/>
            <person name="Muffato M."/>
            <person name="Louis A."/>
            <person name="Butcher S."/>
            <person name="Tsagkogeorga G."/>
            <person name="Konrad A."/>
            <person name="Singh S."/>
            <person name="Jensen M.F."/>
            <person name="Cong E.H."/>
            <person name="Eikeseth-Otteraa H."/>
            <person name="Noel B."/>
            <person name="Anthouard V."/>
            <person name="Porcel B.M."/>
            <person name="Kachouri-Lafond R."/>
            <person name="Nishino A."/>
            <person name="Ugolini M."/>
            <person name="Chourrout P."/>
            <person name="Nishida H."/>
            <person name="Aasland R."/>
            <person name="Huzurbazar S."/>
            <person name="Westhof E."/>
            <person name="Delsuc F."/>
            <person name="Lehrach H."/>
            <person name="Reinhardt R."/>
            <person name="Weissenbach J."/>
            <person name="Roy S.W."/>
            <person name="Artiguenave F."/>
            <person name="Postlethwait J.H."/>
            <person name="Manak J.R."/>
            <person name="Thompson E.M."/>
            <person name="Jaillon O."/>
            <person name="Du Pasquier L."/>
            <person name="Boudinot P."/>
            <person name="Liberles D.A."/>
            <person name="Volff J.N."/>
            <person name="Philippe H."/>
            <person name="Lenhard B."/>
            <person name="Roest Crollius H."/>
            <person name="Wincker P."/>
            <person name="Chourrout D."/>
        </authorList>
    </citation>
    <scope>NUCLEOTIDE SEQUENCE [LARGE SCALE GENOMIC DNA]</scope>
</reference>
<dbReference type="PANTHER" id="PTHR43243:SF105">
    <property type="entry name" value="CATIONIC AMINO ACID TRANSPORTER C-TERMINAL DOMAIN-CONTAINING PROTEIN"/>
    <property type="match status" value="1"/>
</dbReference>
<feature type="transmembrane region" description="Helical" evidence="5">
    <location>
        <begin position="116"/>
        <end position="140"/>
    </location>
</feature>
<evidence type="ECO:0000256" key="2">
    <source>
        <dbReference type="ARBA" id="ARBA00022692"/>
    </source>
</evidence>
<dbReference type="FunCoup" id="E4X0Y5">
    <property type="interactions" value="2"/>
</dbReference>
<comment type="subcellular location">
    <subcellularLocation>
        <location evidence="1">Membrane</location>
        <topology evidence="1">Multi-pass membrane protein</topology>
    </subcellularLocation>
</comment>
<dbReference type="GO" id="GO:0015189">
    <property type="term" value="F:L-lysine transmembrane transporter activity"/>
    <property type="evidence" value="ECO:0007669"/>
    <property type="project" value="TreeGrafter"/>
</dbReference>
<evidence type="ECO:0000256" key="5">
    <source>
        <dbReference type="SAM" id="Phobius"/>
    </source>
</evidence>
<keyword evidence="8" id="KW-1185">Reference proteome</keyword>
<dbReference type="Proteomes" id="UP000001307">
    <property type="component" value="Unassembled WGS sequence"/>
</dbReference>
<feature type="transmembrane region" description="Helical" evidence="5">
    <location>
        <begin position="463"/>
        <end position="484"/>
    </location>
</feature>
<dbReference type="GO" id="GO:0097638">
    <property type="term" value="P:L-arginine import across plasma membrane"/>
    <property type="evidence" value="ECO:0007669"/>
    <property type="project" value="TreeGrafter"/>
</dbReference>
<dbReference type="FunFam" id="1.20.1740.10:FF:000010">
    <property type="entry name" value="probable cationic amino acid transporter"/>
    <property type="match status" value="1"/>
</dbReference>
<dbReference type="EMBL" id="FN653020">
    <property type="protein sequence ID" value="CBY23020.1"/>
    <property type="molecule type" value="Genomic_DNA"/>
</dbReference>
<feature type="transmembrane region" description="Helical" evidence="5">
    <location>
        <begin position="183"/>
        <end position="200"/>
    </location>
</feature>
<protein>
    <recommendedName>
        <fullName evidence="6">Cationic amino acid transporter C-terminal domain-containing protein</fullName>
    </recommendedName>
</protein>
<feature type="transmembrane region" description="Helical" evidence="5">
    <location>
        <begin position="382"/>
        <end position="403"/>
    </location>
</feature>
<dbReference type="InterPro" id="IPR029485">
    <property type="entry name" value="CAT_C"/>
</dbReference>
<accession>E4X0Y5</accession>
<keyword evidence="4 5" id="KW-0472">Membrane</keyword>
<dbReference type="InterPro" id="IPR002293">
    <property type="entry name" value="AA/rel_permease1"/>
</dbReference>
<dbReference type="PANTHER" id="PTHR43243">
    <property type="entry name" value="INNER MEMBRANE TRANSPORTER YGJI-RELATED"/>
    <property type="match status" value="1"/>
</dbReference>
<dbReference type="Pfam" id="PF13906">
    <property type="entry name" value="AA_permease_C"/>
    <property type="match status" value="1"/>
</dbReference>
<feature type="transmembrane region" description="Helical" evidence="5">
    <location>
        <begin position="49"/>
        <end position="70"/>
    </location>
</feature>
<proteinExistence type="predicted"/>
<dbReference type="PIRSF" id="PIRSF006060">
    <property type="entry name" value="AA_transporter"/>
    <property type="match status" value="1"/>
</dbReference>
<feature type="transmembrane region" description="Helical" evidence="5">
    <location>
        <begin position="409"/>
        <end position="428"/>
    </location>
</feature>